<dbReference type="GO" id="GO:0016491">
    <property type="term" value="F:oxidoreductase activity"/>
    <property type="evidence" value="ECO:0007669"/>
    <property type="project" value="UniProtKB-KW"/>
</dbReference>
<dbReference type="InterPro" id="IPR036291">
    <property type="entry name" value="NAD(P)-bd_dom_sf"/>
</dbReference>
<comment type="similarity">
    <text evidence="1">Belongs to the short-chain dehydrogenases/reductases (SDR) family.</text>
</comment>
<keyword evidence="2" id="KW-0560">Oxidoreductase</keyword>
<protein>
    <submittedName>
        <fullName evidence="4">Oxidoreductase</fullName>
    </submittedName>
</protein>
<dbReference type="InterPro" id="IPR036409">
    <property type="entry name" value="Aldolase_II/adducin_N_sf"/>
</dbReference>
<organism evidence="4">
    <name type="scientific">hydrothermal vent metagenome</name>
    <dbReference type="NCBI Taxonomy" id="652676"/>
    <lineage>
        <taxon>unclassified sequences</taxon>
        <taxon>metagenomes</taxon>
        <taxon>ecological metagenomes</taxon>
    </lineage>
</organism>
<reference evidence="4" key="1">
    <citation type="submission" date="2018-06" db="EMBL/GenBank/DDBJ databases">
        <authorList>
            <person name="Zhirakovskaya E."/>
        </authorList>
    </citation>
    <scope>NUCLEOTIDE SEQUENCE</scope>
</reference>
<name>A0A3B0TXQ3_9ZZZZ</name>
<dbReference type="Gene3D" id="3.40.50.720">
    <property type="entry name" value="NAD(P)-binding Rossmann-like Domain"/>
    <property type="match status" value="2"/>
</dbReference>
<dbReference type="PANTHER" id="PTHR43669">
    <property type="entry name" value="5-KETO-D-GLUCONATE 5-REDUCTASE"/>
    <property type="match status" value="1"/>
</dbReference>
<dbReference type="InterPro" id="IPR001303">
    <property type="entry name" value="Aldolase_II/adducin_N"/>
</dbReference>
<dbReference type="PANTHER" id="PTHR43669:SF3">
    <property type="entry name" value="ALCOHOL DEHYDROGENASE, PUTATIVE (AFU_ORTHOLOGUE AFUA_3G03445)-RELATED"/>
    <property type="match status" value="1"/>
</dbReference>
<evidence type="ECO:0000256" key="1">
    <source>
        <dbReference type="ARBA" id="ARBA00006484"/>
    </source>
</evidence>
<dbReference type="Pfam" id="PF00106">
    <property type="entry name" value="adh_short"/>
    <property type="match status" value="1"/>
</dbReference>
<dbReference type="EMBL" id="UOEO01000173">
    <property type="protein sequence ID" value="VAW21540.1"/>
    <property type="molecule type" value="Genomic_DNA"/>
</dbReference>
<accession>A0A3B0TXQ3</accession>
<evidence type="ECO:0000256" key="2">
    <source>
        <dbReference type="ARBA" id="ARBA00023002"/>
    </source>
</evidence>
<dbReference type="SUPFAM" id="SSF51735">
    <property type="entry name" value="NAD(P)-binding Rossmann-fold domains"/>
    <property type="match status" value="2"/>
</dbReference>
<feature type="non-terminal residue" evidence="4">
    <location>
        <position position="720"/>
    </location>
</feature>
<evidence type="ECO:0000259" key="3">
    <source>
        <dbReference type="SMART" id="SM01007"/>
    </source>
</evidence>
<dbReference type="Gene3D" id="3.40.225.10">
    <property type="entry name" value="Class II aldolase/adducin N-terminal domain"/>
    <property type="match status" value="1"/>
</dbReference>
<dbReference type="InterPro" id="IPR002347">
    <property type="entry name" value="SDR_fam"/>
</dbReference>
<dbReference type="SUPFAM" id="SSF53639">
    <property type="entry name" value="AraD/HMP-PK domain-like"/>
    <property type="match status" value="1"/>
</dbReference>
<feature type="domain" description="Class II aldolase/adducin N-terminal" evidence="3">
    <location>
        <begin position="29"/>
        <end position="228"/>
    </location>
</feature>
<sequence>MVLNRWDDAQAKEFIEAAGNDPADRELALRVYSSRIIGMDPNLVLHGGGNTSCKLKRRDIFGNQIDVLHVKGSGWDLGTILAQGLPGVRLKPLLELAQLEALSDEDMVNFQRANLLDSSSPNPSVETLLHAFLPHKYVDHTHATAMLALADLPNVKEIVTEIFGASIVCVPFIMPGFELAKVAAKVYRDNPDVEGLLLINHGHFAFGDSARQSYDRLIKHTNMVEDWLEKTRGFAPAKASGHSLEMSRRAADILPMLRGIIGDANAAFTGNRDMAMPVMDLRNGANIKEFFTRPDLAVLARRGVATPDHVIRTKNYPLYLTKDILAGGRQGIKKAVDDFIASYKEYFTKNNARSGGNKTMLIPTPNLAWIEGVGIVGIAANAKAAATASDLAEQNIAVMSNGQDCGGFFPIKEKEVFDMEYWSLEQAKLGKGKPPLLQGQVVLVTGGAGAIGLATAREFAALGANIFVVDLDQTALDAALVTLAGNHGGMALDITAKGAAQKAINACVERFGGLDILVSNAGAAWTGEMKELSDADLRKSFELNFFAHHAFAKAAAEIFAIQGRGGQILFNVSKQAVNPGKGFGAYGIPKAATFFLLRQLALELGHEGVRVNGINADRIRSGLLDEKFVAKRAKARGIDEETYMAGNLLRREVEAFHVAKAFAALALSERTTAHVMTVDGGNHGGMALDITAKGAAQKAINACVERFGGLDILVSNAGAA</sequence>
<dbReference type="Pfam" id="PF00596">
    <property type="entry name" value="Aldolase_II"/>
    <property type="match status" value="1"/>
</dbReference>
<dbReference type="NCBIfam" id="NF006192">
    <property type="entry name" value="PRK08324.1-6"/>
    <property type="match status" value="1"/>
</dbReference>
<evidence type="ECO:0000313" key="4">
    <source>
        <dbReference type="EMBL" id="VAW21540.1"/>
    </source>
</evidence>
<dbReference type="AlphaFoldDB" id="A0A3B0TXQ3"/>
<gene>
    <name evidence="4" type="ORF">MNBD_ALPHA12-170</name>
</gene>
<dbReference type="SMART" id="SM01007">
    <property type="entry name" value="Aldolase_II"/>
    <property type="match status" value="1"/>
</dbReference>
<dbReference type="PRINTS" id="PR00081">
    <property type="entry name" value="GDHRDH"/>
</dbReference>
<proteinExistence type="inferred from homology"/>